<evidence type="ECO:0000313" key="2">
    <source>
        <dbReference type="EMBL" id="KRY30642.1"/>
    </source>
</evidence>
<keyword evidence="1" id="KW-0812">Transmembrane</keyword>
<organism evidence="2 3">
    <name type="scientific">Trichinella spiralis</name>
    <name type="common">Trichina worm</name>
    <dbReference type="NCBI Taxonomy" id="6334"/>
    <lineage>
        <taxon>Eukaryota</taxon>
        <taxon>Metazoa</taxon>
        <taxon>Ecdysozoa</taxon>
        <taxon>Nematoda</taxon>
        <taxon>Enoplea</taxon>
        <taxon>Dorylaimia</taxon>
        <taxon>Trichinellida</taxon>
        <taxon>Trichinellidae</taxon>
        <taxon>Trichinella</taxon>
    </lineage>
</organism>
<comment type="caution">
    <text evidence="2">The sequence shown here is derived from an EMBL/GenBank/DDBJ whole genome shotgun (WGS) entry which is preliminary data.</text>
</comment>
<feature type="transmembrane region" description="Helical" evidence="1">
    <location>
        <begin position="44"/>
        <end position="62"/>
    </location>
</feature>
<keyword evidence="1" id="KW-1133">Transmembrane helix</keyword>
<dbReference type="InParanoid" id="A0A0V1B0W3"/>
<dbReference type="Proteomes" id="UP000054776">
    <property type="component" value="Unassembled WGS sequence"/>
</dbReference>
<name>A0A0V1B0W3_TRISP</name>
<dbReference type="AlphaFoldDB" id="A0A0V1B0W3"/>
<evidence type="ECO:0000256" key="1">
    <source>
        <dbReference type="SAM" id="Phobius"/>
    </source>
</evidence>
<dbReference type="EMBL" id="JYDH01000135">
    <property type="protein sequence ID" value="KRY30642.1"/>
    <property type="molecule type" value="Genomic_DNA"/>
</dbReference>
<keyword evidence="1" id="KW-0472">Membrane</keyword>
<keyword evidence="3" id="KW-1185">Reference proteome</keyword>
<proteinExistence type="predicted"/>
<reference evidence="2 3" key="1">
    <citation type="submission" date="2015-01" db="EMBL/GenBank/DDBJ databases">
        <title>Evolution of Trichinella species and genotypes.</title>
        <authorList>
            <person name="Korhonen P.K."/>
            <person name="Edoardo P."/>
            <person name="Giuseppe L.R."/>
            <person name="Gasser R.B."/>
        </authorList>
    </citation>
    <scope>NUCLEOTIDE SEQUENCE [LARGE SCALE GENOMIC DNA]</scope>
    <source>
        <strain evidence="2">ISS3</strain>
    </source>
</reference>
<sequence>MCITSDNNNNTVCLLESISQSVSQLVAQYFSSERSWQSFVPSHILLVFHIGAVTCAVAPINATDAFRIFAQAGNFLLGAVGLTRAIVRRQLEAVGARAAETRPVGGRRQRCFFHRFCSPDGWDAAWWIFKSYGSRAVWATRVTFSPVNLLQRMIPRNVQSVQYKWSLVNARPKTCGMELVSLSTTRRKLPSKSVDLEKTVSSNNHHHHHHPNPNQSTKAPLIDLDFVIGYRFDRSIDADEREFFFFLKVEENVCFLLPPILLPVYLFSNE</sequence>
<evidence type="ECO:0000313" key="3">
    <source>
        <dbReference type="Proteomes" id="UP000054776"/>
    </source>
</evidence>
<protein>
    <submittedName>
        <fullName evidence="2">Uncharacterized protein</fullName>
    </submittedName>
</protein>
<gene>
    <name evidence="2" type="ORF">T01_1205</name>
</gene>
<accession>A0A0V1B0W3</accession>
<feature type="transmembrane region" description="Helical" evidence="1">
    <location>
        <begin position="68"/>
        <end position="87"/>
    </location>
</feature>